<evidence type="ECO:0000259" key="10">
    <source>
        <dbReference type="Pfam" id="PF00117"/>
    </source>
</evidence>
<dbReference type="GO" id="GO:0019856">
    <property type="term" value="P:pyrimidine nucleobase biosynthetic process"/>
    <property type="evidence" value="ECO:0007669"/>
    <property type="project" value="TreeGrafter"/>
</dbReference>
<dbReference type="InterPro" id="IPR029062">
    <property type="entry name" value="Class_I_gatase-like"/>
</dbReference>
<dbReference type="EC" id="6.3.4.2" evidence="3"/>
<sequence length="352" mass="39335">MEGKEDVVIFMPEGDKARMGGTMRLGARTTLLQPHSLVHRLYAEHLGAGGREAEEGGGGGGGVLEVDERHRHRYEVNPDVVSDLEAAGLRFVGKDRTGQRMEILELGETTEERRNGRQGHPFFAAVQFHPEFKSRPTAPSPLFLGLLRAASRERERRARGEKGSQAFERVSGYVAVWEREESNGCLWEVYLSENTLTSVKRRFGGDKGDEERGNVEEVTGGAFFRQKHLPVAKNDASSAHHQEVLPGGGQVYQLDILVRRTHATRGATPSTRSEAVAVHHLDQTEIKRIHDKATAEVARVEGERRLSEERLRAEVERYKYDLRLTQTQDFEPYQAAIRENPIKRGGAGGPQD</sequence>
<evidence type="ECO:0000256" key="4">
    <source>
        <dbReference type="ARBA" id="ARBA00022598"/>
    </source>
</evidence>
<dbReference type="InterPro" id="IPR004468">
    <property type="entry name" value="CTP_synthase"/>
</dbReference>
<evidence type="ECO:0000256" key="8">
    <source>
        <dbReference type="ARBA" id="ARBA00022975"/>
    </source>
</evidence>
<dbReference type="EMBL" id="SDOX01000125">
    <property type="protein sequence ID" value="TFJ81513.1"/>
    <property type="molecule type" value="Genomic_DNA"/>
</dbReference>
<dbReference type="UniPathway" id="UPA00159">
    <property type="reaction ID" value="UER00277"/>
</dbReference>
<dbReference type="PANTHER" id="PTHR11550">
    <property type="entry name" value="CTP SYNTHASE"/>
    <property type="match status" value="1"/>
</dbReference>
<dbReference type="GO" id="GO:0003883">
    <property type="term" value="F:CTP synthase activity"/>
    <property type="evidence" value="ECO:0007669"/>
    <property type="project" value="UniProtKB-EC"/>
</dbReference>
<keyword evidence="7" id="KW-0315">Glutamine amidotransferase</keyword>
<dbReference type="OrthoDB" id="1739076at2759"/>
<dbReference type="InterPro" id="IPR017926">
    <property type="entry name" value="GATASE"/>
</dbReference>
<dbReference type="Pfam" id="PF00117">
    <property type="entry name" value="GATase"/>
    <property type="match status" value="1"/>
</dbReference>
<dbReference type="GO" id="GO:0005524">
    <property type="term" value="F:ATP binding"/>
    <property type="evidence" value="ECO:0007669"/>
    <property type="project" value="UniProtKB-KW"/>
</dbReference>
<dbReference type="GO" id="GO:0044210">
    <property type="term" value="P:'de novo' CTP biosynthetic process"/>
    <property type="evidence" value="ECO:0007669"/>
    <property type="project" value="UniProtKB-UniPathway"/>
</dbReference>
<evidence type="ECO:0000256" key="7">
    <source>
        <dbReference type="ARBA" id="ARBA00022962"/>
    </source>
</evidence>
<dbReference type="AlphaFoldDB" id="A0A4D9CVK4"/>
<dbReference type="PANTHER" id="PTHR11550:SF0">
    <property type="entry name" value="CTP SYNTHASE-RELATED"/>
    <property type="match status" value="1"/>
</dbReference>
<keyword evidence="12" id="KW-1185">Reference proteome</keyword>
<accession>A0A4D9CVK4</accession>
<organism evidence="11 12">
    <name type="scientific">Nannochloropsis salina CCMP1776</name>
    <dbReference type="NCBI Taxonomy" id="1027361"/>
    <lineage>
        <taxon>Eukaryota</taxon>
        <taxon>Sar</taxon>
        <taxon>Stramenopiles</taxon>
        <taxon>Ochrophyta</taxon>
        <taxon>Eustigmatophyceae</taxon>
        <taxon>Eustigmatales</taxon>
        <taxon>Monodopsidaceae</taxon>
        <taxon>Microchloropsis</taxon>
        <taxon>Microchloropsis salina</taxon>
    </lineage>
</organism>
<evidence type="ECO:0000313" key="12">
    <source>
        <dbReference type="Proteomes" id="UP000355283"/>
    </source>
</evidence>
<protein>
    <recommendedName>
        <fullName evidence="3">CTP synthase (glutamine hydrolyzing)</fullName>
        <ecNumber evidence="3">6.3.4.2</ecNumber>
    </recommendedName>
</protein>
<comment type="catalytic activity">
    <reaction evidence="9">
        <text>UTP + L-glutamine + ATP + H2O = CTP + L-glutamate + ADP + phosphate + 2 H(+)</text>
        <dbReference type="Rhea" id="RHEA:26426"/>
        <dbReference type="ChEBI" id="CHEBI:15377"/>
        <dbReference type="ChEBI" id="CHEBI:15378"/>
        <dbReference type="ChEBI" id="CHEBI:29985"/>
        <dbReference type="ChEBI" id="CHEBI:30616"/>
        <dbReference type="ChEBI" id="CHEBI:37563"/>
        <dbReference type="ChEBI" id="CHEBI:43474"/>
        <dbReference type="ChEBI" id="CHEBI:46398"/>
        <dbReference type="ChEBI" id="CHEBI:58359"/>
        <dbReference type="ChEBI" id="CHEBI:456216"/>
        <dbReference type="EC" id="6.3.4.2"/>
    </reaction>
</comment>
<evidence type="ECO:0000256" key="2">
    <source>
        <dbReference type="ARBA" id="ARBA00007533"/>
    </source>
</evidence>
<evidence type="ECO:0000256" key="1">
    <source>
        <dbReference type="ARBA" id="ARBA00005171"/>
    </source>
</evidence>
<evidence type="ECO:0000313" key="11">
    <source>
        <dbReference type="EMBL" id="TFJ81513.1"/>
    </source>
</evidence>
<dbReference type="GO" id="GO:0042802">
    <property type="term" value="F:identical protein binding"/>
    <property type="evidence" value="ECO:0007669"/>
    <property type="project" value="TreeGrafter"/>
</dbReference>
<comment type="caution">
    <text evidence="11">The sequence shown here is derived from an EMBL/GenBank/DDBJ whole genome shotgun (WGS) entry which is preliminary data.</text>
</comment>
<evidence type="ECO:0000256" key="9">
    <source>
        <dbReference type="ARBA" id="ARBA00047781"/>
    </source>
</evidence>
<feature type="domain" description="Glutamine amidotransferase" evidence="10">
    <location>
        <begin position="65"/>
        <end position="147"/>
    </location>
</feature>
<keyword evidence="5" id="KW-0547">Nucleotide-binding</keyword>
<keyword evidence="4" id="KW-0436">Ligase</keyword>
<keyword evidence="8" id="KW-0665">Pyrimidine biosynthesis</keyword>
<evidence type="ECO:0000256" key="6">
    <source>
        <dbReference type="ARBA" id="ARBA00022840"/>
    </source>
</evidence>
<dbReference type="Gene3D" id="3.40.50.880">
    <property type="match status" value="1"/>
</dbReference>
<proteinExistence type="inferred from homology"/>
<keyword evidence="6" id="KW-0067">ATP-binding</keyword>
<comment type="pathway">
    <text evidence="1">Pyrimidine metabolism; CTP biosynthesis via de novo pathway; CTP from UDP: step 2/2.</text>
</comment>
<dbReference type="Proteomes" id="UP000355283">
    <property type="component" value="Unassembled WGS sequence"/>
</dbReference>
<name>A0A4D9CVK4_9STRA</name>
<reference evidence="11 12" key="1">
    <citation type="submission" date="2019-01" db="EMBL/GenBank/DDBJ databases">
        <title>Nuclear Genome Assembly of the Microalgal Biofuel strain Nannochloropsis salina CCMP1776.</title>
        <authorList>
            <person name="Hovde B."/>
        </authorList>
    </citation>
    <scope>NUCLEOTIDE SEQUENCE [LARGE SCALE GENOMIC DNA]</scope>
    <source>
        <strain evidence="11 12">CCMP1776</strain>
    </source>
</reference>
<gene>
    <name evidence="11" type="ORF">NSK_007154</name>
</gene>
<dbReference type="SUPFAM" id="SSF52317">
    <property type="entry name" value="Class I glutamine amidotransferase-like"/>
    <property type="match status" value="1"/>
</dbReference>
<comment type="similarity">
    <text evidence="2">Belongs to the CTP synthase family.</text>
</comment>
<evidence type="ECO:0000256" key="5">
    <source>
        <dbReference type="ARBA" id="ARBA00022741"/>
    </source>
</evidence>
<evidence type="ECO:0000256" key="3">
    <source>
        <dbReference type="ARBA" id="ARBA00012291"/>
    </source>
</evidence>